<feature type="transmembrane region" description="Helical" evidence="1">
    <location>
        <begin position="6"/>
        <end position="26"/>
    </location>
</feature>
<reference evidence="3" key="1">
    <citation type="submission" date="2022-11" db="EMBL/GenBank/DDBJ databases">
        <title>Lacrimispora xylanolytica sy1, complete genome.</title>
        <authorList>
            <person name="Choi S."/>
        </authorList>
    </citation>
    <scope>NUCLEOTIDE SEQUENCE</scope>
    <source>
        <strain evidence="3">Sy1</strain>
    </source>
</reference>
<feature type="transmembrane region" description="Helical" evidence="1">
    <location>
        <begin position="165"/>
        <end position="186"/>
    </location>
</feature>
<accession>A0ABY7AGH3</accession>
<dbReference type="EMBL" id="CP113524">
    <property type="protein sequence ID" value="WAJ24944.1"/>
    <property type="molecule type" value="Genomic_DNA"/>
</dbReference>
<dbReference type="SUPFAM" id="SSF55874">
    <property type="entry name" value="ATPase domain of HSP90 chaperone/DNA topoisomerase II/histidine kinase"/>
    <property type="match status" value="1"/>
</dbReference>
<feature type="domain" description="Sensor histidine kinase NatK-like C-terminal" evidence="2">
    <location>
        <begin position="334"/>
        <end position="434"/>
    </location>
</feature>
<evidence type="ECO:0000256" key="1">
    <source>
        <dbReference type="SAM" id="Phobius"/>
    </source>
</evidence>
<feature type="transmembrane region" description="Helical" evidence="1">
    <location>
        <begin position="135"/>
        <end position="153"/>
    </location>
</feature>
<organism evidence="3 4">
    <name type="scientific">Lacrimispora xylanolytica</name>
    <dbReference type="NCBI Taxonomy" id="29375"/>
    <lineage>
        <taxon>Bacteria</taxon>
        <taxon>Bacillati</taxon>
        <taxon>Bacillota</taxon>
        <taxon>Clostridia</taxon>
        <taxon>Lachnospirales</taxon>
        <taxon>Lachnospiraceae</taxon>
        <taxon>Lacrimispora</taxon>
    </lineage>
</organism>
<keyword evidence="1" id="KW-0472">Membrane</keyword>
<feature type="transmembrane region" description="Helical" evidence="1">
    <location>
        <begin position="198"/>
        <end position="219"/>
    </location>
</feature>
<feature type="transmembrane region" description="Helical" evidence="1">
    <location>
        <begin position="64"/>
        <end position="82"/>
    </location>
</feature>
<keyword evidence="1" id="KW-0812">Transmembrane</keyword>
<evidence type="ECO:0000259" key="2">
    <source>
        <dbReference type="Pfam" id="PF14501"/>
    </source>
</evidence>
<dbReference type="PANTHER" id="PTHR40448">
    <property type="entry name" value="TWO-COMPONENT SENSOR HISTIDINE KINASE"/>
    <property type="match status" value="1"/>
</dbReference>
<dbReference type="InterPro" id="IPR036890">
    <property type="entry name" value="HATPase_C_sf"/>
</dbReference>
<sequence>MESYIIFIYGSIISCLVNIVIVFQFIEERNERIYQKRCLYFFVKTGVFIALVCLNLLNNPIINILSWIVLPGTVNLLLFHHINKKVIHRLVDVTVLILILSICEAVGVEVLDYIFWKFQIHNVEPIMAKSMEITFSKLFVLISYYQIIAKLWKEEAGRTFNRTQCLIEIIVILYSIANLAVIFLVISKVNSQKDHILILVNMGCILIADLYFSYFARFVEENSQLKIKLKLLEQQSTLQYEFYEDQEEKYNESIKILHDVNKHLNLIESLYEAKEHDTAITYAREIGQMLIPLSLEDYTNNPILNVLLNDKKRIACLHSIEFNLEIGAVDLSFMEPIEVTTVFGNLLDNAIEACDMVPNNRFIDMKLDKYNEFIVINITNRTMPIEKWYLGKPVSRKGKNHGIGLLNVENIIKKYDGSMVLEEVNKKFSCKIIFNL</sequence>
<dbReference type="Pfam" id="PF14501">
    <property type="entry name" value="HATPase_c_5"/>
    <property type="match status" value="1"/>
</dbReference>
<dbReference type="CDD" id="cd16935">
    <property type="entry name" value="HATPase_AgrC-ComD-like"/>
    <property type="match status" value="1"/>
</dbReference>
<keyword evidence="4" id="KW-1185">Reference proteome</keyword>
<gene>
    <name evidence="3" type="ORF">OW255_05410</name>
</gene>
<dbReference type="PANTHER" id="PTHR40448:SF1">
    <property type="entry name" value="TWO-COMPONENT SENSOR HISTIDINE KINASE"/>
    <property type="match status" value="1"/>
</dbReference>
<dbReference type="RefSeq" id="WP_268115880.1">
    <property type="nucleotide sequence ID" value="NZ_CP113524.1"/>
</dbReference>
<dbReference type="Proteomes" id="UP001163115">
    <property type="component" value="Chromosome"/>
</dbReference>
<name>A0ABY7AGH3_9FIRM</name>
<proteinExistence type="predicted"/>
<dbReference type="InterPro" id="IPR032834">
    <property type="entry name" value="NatK-like_C"/>
</dbReference>
<feature type="transmembrane region" description="Helical" evidence="1">
    <location>
        <begin position="94"/>
        <end position="115"/>
    </location>
</feature>
<keyword evidence="1" id="KW-1133">Transmembrane helix</keyword>
<feature type="transmembrane region" description="Helical" evidence="1">
    <location>
        <begin position="38"/>
        <end position="58"/>
    </location>
</feature>
<protein>
    <submittedName>
        <fullName evidence="3">GHKL domain-containing protein</fullName>
    </submittedName>
</protein>
<dbReference type="Gene3D" id="3.30.565.10">
    <property type="entry name" value="Histidine kinase-like ATPase, C-terminal domain"/>
    <property type="match status" value="1"/>
</dbReference>
<evidence type="ECO:0000313" key="4">
    <source>
        <dbReference type="Proteomes" id="UP001163115"/>
    </source>
</evidence>
<evidence type="ECO:0000313" key="3">
    <source>
        <dbReference type="EMBL" id="WAJ24944.1"/>
    </source>
</evidence>